<dbReference type="AlphaFoldDB" id="W4KHA7"/>
<dbReference type="InParanoid" id="W4KHA7"/>
<feature type="region of interest" description="Disordered" evidence="1">
    <location>
        <begin position="587"/>
        <end position="615"/>
    </location>
</feature>
<feature type="compositionally biased region" description="Low complexity" evidence="1">
    <location>
        <begin position="501"/>
        <end position="514"/>
    </location>
</feature>
<sequence>MDIYSSTSPTWLQQQQQQQAQQQLQSSDAQSAQRPASADWKDSTLVPNGGATSTPVQGGIDLSDFGLGDLSVPQPSSSSPTSFYPFPHSYFPVPGPYNAMGYAAAAAWPNQPGSVPLSSYSTLNGATTSTMGSSQSTQSSTPQQTMIDPALTTINTSNATSQPYASSSNISQSQPSPQLTQRPAPQYSYTHMHPSALSYVHAAQFSTSQQQSQHQGTLSPFALHSPSMMSGISPTSFYSSPATVTVPVQSRKEQFLSAIKPSLSPKSFSGARGVQQLVNQIAEYGITQVDAQTRLDILTKIRDNAGNHFFRAWLENPTAMEIAREWLKAGATNTDDDQLQETIMPLLHITDRLPFTYESLAASKVGRIIRKLGKDASIPGEFDVLHLQKSFPTMRITYTASVMNVAPRGCPILELKFVQLGNEFSVPFCEDVIANVSNYNVCLQLRSTAVKDMASNLERKWREKYVPEHERAMNVDEDPQGGSSRKRKAEPPASKLAQPTKKAAVSSASSSRPVVVKKESKAAPQTVKDSKSDSSFFSAPKPKPRLPSFKKSLAPPPLKKEPDPNIAQPSAVDPFQEALKDMAKGRKPSPAAVSFTANHSTATGSSTQTPTGLTKSGKKKKVVKWAPEGQLELVKLIEKAIYDDDPVDVSFIHLRSIFGLCINYVWFRVDTQGVHSLHNVRDLDRDEGAALHAHLFEELIDWSEPQCKLFEILKAGHAKLTKELSYITAIQFSPNLDVPPRGGESQEKTTQEQRELTALGAMYLSLQQIPESPAEPATQIQPELVDEHVLTMLVGPDVDSLFFSTPRDQPAMGASVSDLVDQLASNPSSTPGMTSAKSVVGFDPNLIAQVTSMGNLPPEQLQHLAQLLAQQSAFSGAAPSGTQGDYSAPEGDQDWGSAMSTSDGYGGEYGLSAGDERRWGSEGAGRGDRGRGGSGGARGRGRGRPDGLRESRARIPCTFYAQGRRASIHPARIPAYPAQPRS</sequence>
<evidence type="ECO:0000256" key="1">
    <source>
        <dbReference type="SAM" id="MobiDB-lite"/>
    </source>
</evidence>
<dbReference type="KEGG" id="hir:HETIRDRAFT_416121"/>
<dbReference type="eggNOG" id="ENOG502QQ2I">
    <property type="taxonomic scope" value="Eukaryota"/>
</dbReference>
<gene>
    <name evidence="2" type="ORF">HETIRDRAFT_416121</name>
</gene>
<name>W4KHA7_HETIT</name>
<accession>W4KHA7</accession>
<keyword evidence="3" id="KW-1185">Reference proteome</keyword>
<dbReference type="RefSeq" id="XP_009544105.1">
    <property type="nucleotide sequence ID" value="XM_009545810.1"/>
</dbReference>
<dbReference type="Proteomes" id="UP000030671">
    <property type="component" value="Unassembled WGS sequence"/>
</dbReference>
<feature type="compositionally biased region" description="Basic and acidic residues" evidence="1">
    <location>
        <begin position="943"/>
        <end position="953"/>
    </location>
</feature>
<organism evidence="2 3">
    <name type="scientific">Heterobasidion irregulare (strain TC 32-1)</name>
    <dbReference type="NCBI Taxonomy" id="747525"/>
    <lineage>
        <taxon>Eukaryota</taxon>
        <taxon>Fungi</taxon>
        <taxon>Dikarya</taxon>
        <taxon>Basidiomycota</taxon>
        <taxon>Agaricomycotina</taxon>
        <taxon>Agaricomycetes</taxon>
        <taxon>Russulales</taxon>
        <taxon>Bondarzewiaceae</taxon>
        <taxon>Heterobasidion</taxon>
        <taxon>Heterobasidion annosum species complex</taxon>
    </lineage>
</organism>
<feature type="compositionally biased region" description="Basic and acidic residues" evidence="1">
    <location>
        <begin position="914"/>
        <end position="931"/>
    </location>
</feature>
<dbReference type="STRING" id="747525.W4KHA7"/>
<feature type="compositionally biased region" description="Polar residues" evidence="1">
    <location>
        <begin position="595"/>
        <end position="614"/>
    </location>
</feature>
<proteinExistence type="predicted"/>
<feature type="compositionally biased region" description="Polar residues" evidence="1">
    <location>
        <begin position="179"/>
        <end position="188"/>
    </location>
</feature>
<dbReference type="EMBL" id="KI925456">
    <property type="protein sequence ID" value="ETW84431.1"/>
    <property type="molecule type" value="Genomic_DNA"/>
</dbReference>
<feature type="region of interest" description="Disordered" evidence="1">
    <location>
        <begin position="156"/>
        <end position="188"/>
    </location>
</feature>
<feature type="compositionally biased region" description="Low complexity" evidence="1">
    <location>
        <begin position="13"/>
        <end position="33"/>
    </location>
</feature>
<evidence type="ECO:0000313" key="3">
    <source>
        <dbReference type="Proteomes" id="UP000030671"/>
    </source>
</evidence>
<reference evidence="2 3" key="1">
    <citation type="journal article" date="2012" name="New Phytol.">
        <title>Insight into trade-off between wood decay and parasitism from the genome of a fungal forest pathogen.</title>
        <authorList>
            <person name="Olson A."/>
            <person name="Aerts A."/>
            <person name="Asiegbu F."/>
            <person name="Belbahri L."/>
            <person name="Bouzid O."/>
            <person name="Broberg A."/>
            <person name="Canback B."/>
            <person name="Coutinho P.M."/>
            <person name="Cullen D."/>
            <person name="Dalman K."/>
            <person name="Deflorio G."/>
            <person name="van Diepen L.T."/>
            <person name="Dunand C."/>
            <person name="Duplessis S."/>
            <person name="Durling M."/>
            <person name="Gonthier P."/>
            <person name="Grimwood J."/>
            <person name="Fossdal C.G."/>
            <person name="Hansson D."/>
            <person name="Henrissat B."/>
            <person name="Hietala A."/>
            <person name="Himmelstrand K."/>
            <person name="Hoffmeister D."/>
            <person name="Hogberg N."/>
            <person name="James T.Y."/>
            <person name="Karlsson M."/>
            <person name="Kohler A."/>
            <person name="Kues U."/>
            <person name="Lee Y.H."/>
            <person name="Lin Y.C."/>
            <person name="Lind M."/>
            <person name="Lindquist E."/>
            <person name="Lombard V."/>
            <person name="Lucas S."/>
            <person name="Lunden K."/>
            <person name="Morin E."/>
            <person name="Murat C."/>
            <person name="Park J."/>
            <person name="Raffaello T."/>
            <person name="Rouze P."/>
            <person name="Salamov A."/>
            <person name="Schmutz J."/>
            <person name="Solheim H."/>
            <person name="Stahlberg J."/>
            <person name="Velez H."/>
            <person name="de Vries R.P."/>
            <person name="Wiebenga A."/>
            <person name="Woodward S."/>
            <person name="Yakovlev I."/>
            <person name="Garbelotto M."/>
            <person name="Martin F."/>
            <person name="Grigoriev I.V."/>
            <person name="Stenlid J."/>
        </authorList>
    </citation>
    <scope>NUCLEOTIDE SEQUENCE [LARGE SCALE GENOMIC DNA]</scope>
    <source>
        <strain evidence="2 3">TC 32-1</strain>
    </source>
</reference>
<protein>
    <submittedName>
        <fullName evidence="2">Uncharacterized protein</fullName>
    </submittedName>
</protein>
<dbReference type="HOGENOM" id="CLU_016662_0_0_1"/>
<dbReference type="GeneID" id="20673294"/>
<feature type="compositionally biased region" description="Polar residues" evidence="1">
    <location>
        <begin position="1"/>
        <end position="12"/>
    </location>
</feature>
<feature type="region of interest" description="Disordered" evidence="1">
    <location>
        <begin position="1"/>
        <end position="60"/>
    </location>
</feature>
<feature type="region of interest" description="Disordered" evidence="1">
    <location>
        <begin position="468"/>
        <end position="570"/>
    </location>
</feature>
<evidence type="ECO:0000313" key="2">
    <source>
        <dbReference type="EMBL" id="ETW84431.1"/>
    </source>
</evidence>
<dbReference type="OrthoDB" id="6159439at2759"/>
<feature type="compositionally biased region" description="Low complexity" evidence="1">
    <location>
        <begin position="161"/>
        <end position="178"/>
    </location>
</feature>
<feature type="region of interest" description="Disordered" evidence="1">
    <location>
        <begin position="875"/>
        <end position="955"/>
    </location>
</feature>